<dbReference type="Pfam" id="PF10442">
    <property type="entry name" value="FIST_C"/>
    <property type="match status" value="1"/>
</dbReference>
<organism evidence="4 5">
    <name type="scientific">Roseibium algae</name>
    <dbReference type="NCBI Taxonomy" id="3123038"/>
    <lineage>
        <taxon>Bacteria</taxon>
        <taxon>Pseudomonadati</taxon>
        <taxon>Pseudomonadota</taxon>
        <taxon>Alphaproteobacteria</taxon>
        <taxon>Hyphomicrobiales</taxon>
        <taxon>Stappiaceae</taxon>
        <taxon>Roseibium</taxon>
    </lineage>
</organism>
<sequence>MNIWPGPQKSKEPSTVKVGVSHSSSSKEAVHEACSDFKSHAICFVMVFVPHHLDQERVARELSEHMPSTTVFGCTTAGQITPEGYESNALFIIAFPRRHFRCSSALIKPLGRTSIEHTTSQARVLASRFPKTANWKRVALVFADGLSKQEDLLVAALEAGLGDVPVFGGSAGDGLAFEETFVLHGGEVHPNSALLLLLETDLGFRGIGFDHFLPTTKQLVVTRAIPEDRLVMELNGAPAAQEYARYVGIPTEELSPKVFAENPVLVRNGNSWHVRAIQQVADDDGLWFLSAIDDGLILTLGQGTEILATLETGLTQTDGKGLSPDFILGFDCYLRKLEIEQNNLVPEVSQILKRHNVLGFNTYGEQHLGVHVNQTFVGVAFFPPGDGVVF</sequence>
<evidence type="ECO:0000313" key="4">
    <source>
        <dbReference type="EMBL" id="MEJ8475643.1"/>
    </source>
</evidence>
<gene>
    <name evidence="4" type="ORF">V6575_16240</name>
</gene>
<dbReference type="SMART" id="SM01204">
    <property type="entry name" value="FIST_C"/>
    <property type="match status" value="1"/>
</dbReference>
<evidence type="ECO:0000259" key="3">
    <source>
        <dbReference type="SMART" id="SM01204"/>
    </source>
</evidence>
<dbReference type="InterPro" id="IPR013702">
    <property type="entry name" value="FIST_domain_N"/>
</dbReference>
<proteinExistence type="predicted"/>
<accession>A0ABU8TN86</accession>
<reference evidence="4 5" key="1">
    <citation type="submission" date="2024-02" db="EMBL/GenBank/DDBJ databases">
        <title>Roseibium algae sp. nov., isolated from marine alga (Grateloupia sp.), showing potential in myo-inositol conversion.</title>
        <authorList>
            <person name="Wang Y."/>
        </authorList>
    </citation>
    <scope>NUCLEOTIDE SEQUENCE [LARGE SCALE GENOMIC DNA]</scope>
    <source>
        <strain evidence="4 5">H3510</strain>
    </source>
</reference>
<dbReference type="PANTHER" id="PTHR40252">
    <property type="entry name" value="BLR0328 PROTEIN"/>
    <property type="match status" value="1"/>
</dbReference>
<dbReference type="Pfam" id="PF08495">
    <property type="entry name" value="FIST"/>
    <property type="match status" value="1"/>
</dbReference>
<feature type="region of interest" description="Disordered" evidence="1">
    <location>
        <begin position="1"/>
        <end position="22"/>
    </location>
</feature>
<evidence type="ECO:0000256" key="1">
    <source>
        <dbReference type="SAM" id="MobiDB-lite"/>
    </source>
</evidence>
<protein>
    <submittedName>
        <fullName evidence="4">FIST N-terminal domain-containing protein</fullName>
    </submittedName>
</protein>
<evidence type="ECO:0000259" key="2">
    <source>
        <dbReference type="SMART" id="SM00897"/>
    </source>
</evidence>
<dbReference type="InterPro" id="IPR019494">
    <property type="entry name" value="FIST_C"/>
</dbReference>
<comment type="caution">
    <text evidence="4">The sequence shown here is derived from an EMBL/GenBank/DDBJ whole genome shotgun (WGS) entry which is preliminary data.</text>
</comment>
<dbReference type="PANTHER" id="PTHR40252:SF2">
    <property type="entry name" value="BLR0328 PROTEIN"/>
    <property type="match status" value="1"/>
</dbReference>
<evidence type="ECO:0000313" key="5">
    <source>
        <dbReference type="Proteomes" id="UP001385499"/>
    </source>
</evidence>
<dbReference type="Proteomes" id="UP001385499">
    <property type="component" value="Unassembled WGS sequence"/>
</dbReference>
<dbReference type="EMBL" id="JBAKIA010000012">
    <property type="protein sequence ID" value="MEJ8475643.1"/>
    <property type="molecule type" value="Genomic_DNA"/>
</dbReference>
<dbReference type="SMART" id="SM00897">
    <property type="entry name" value="FIST"/>
    <property type="match status" value="1"/>
</dbReference>
<feature type="domain" description="FIST C-domain" evidence="3">
    <location>
        <begin position="239"/>
        <end position="369"/>
    </location>
</feature>
<name>A0ABU8TN86_9HYPH</name>
<keyword evidence="5" id="KW-1185">Reference proteome</keyword>
<feature type="domain" description="FIST" evidence="2">
    <location>
        <begin position="40"/>
        <end position="238"/>
    </location>
</feature>
<dbReference type="RefSeq" id="WP_340275807.1">
    <property type="nucleotide sequence ID" value="NZ_JBAKIA010000012.1"/>
</dbReference>